<proteinExistence type="inferred from homology"/>
<dbReference type="EMBL" id="FPBV01000001">
    <property type="protein sequence ID" value="SFU39112.1"/>
    <property type="molecule type" value="Genomic_DNA"/>
</dbReference>
<dbReference type="GO" id="GO:0016787">
    <property type="term" value="F:hydrolase activity"/>
    <property type="evidence" value="ECO:0007669"/>
    <property type="project" value="UniProtKB-KW"/>
</dbReference>
<dbReference type="STRING" id="392015.SAMN05421543_101426"/>
<gene>
    <name evidence="5" type="ORF">SAMN05421543_101426</name>
</gene>
<keyword evidence="3" id="KW-0378">Hydrolase</keyword>
<sequence length="148" mass="16841">MFITDSLRTQVDRYLQAIEMRSRWLAGLTTSSGSDDPGRVWAAERALHVAVECVTDAANLVIDALVMRDPGGYVDIVRVLMEEGVVSRDWFQRFEPMLRLRERLVHGYVDLQPDEVMEAAVQFGPLFNEYVAALRQYLGIKDARPPQD</sequence>
<dbReference type="Pfam" id="PF01934">
    <property type="entry name" value="HepT-like"/>
    <property type="match status" value="1"/>
</dbReference>
<dbReference type="GO" id="GO:0004540">
    <property type="term" value="F:RNA nuclease activity"/>
    <property type="evidence" value="ECO:0007669"/>
    <property type="project" value="InterPro"/>
</dbReference>
<keyword evidence="1" id="KW-1277">Toxin-antitoxin system</keyword>
<comment type="similarity">
    <text evidence="4">Belongs to the HepT RNase toxin family.</text>
</comment>
<keyword evidence="2" id="KW-0540">Nuclease</keyword>
<dbReference type="Proteomes" id="UP000183508">
    <property type="component" value="Unassembled WGS sequence"/>
</dbReference>
<protein>
    <submittedName>
        <fullName evidence="5">Uncharacterized conserved protein YutE, UPF0331/DUF86 family</fullName>
    </submittedName>
</protein>
<dbReference type="OrthoDB" id="2375467at2"/>
<dbReference type="AlphaFoldDB" id="A0A1I7FSC0"/>
<accession>A0A1I7FSC0</accession>
<evidence type="ECO:0000256" key="1">
    <source>
        <dbReference type="ARBA" id="ARBA00022649"/>
    </source>
</evidence>
<dbReference type="GO" id="GO:0110001">
    <property type="term" value="C:toxin-antitoxin complex"/>
    <property type="evidence" value="ECO:0007669"/>
    <property type="project" value="InterPro"/>
</dbReference>
<evidence type="ECO:0000256" key="2">
    <source>
        <dbReference type="ARBA" id="ARBA00022722"/>
    </source>
</evidence>
<reference evidence="6" key="1">
    <citation type="submission" date="2016-10" db="EMBL/GenBank/DDBJ databases">
        <authorList>
            <person name="Varghese N."/>
        </authorList>
    </citation>
    <scope>NUCLEOTIDE SEQUENCE [LARGE SCALE GENOMIC DNA]</scope>
    <source>
        <strain evidence="6">DSM 17980</strain>
    </source>
</reference>
<dbReference type="PANTHER" id="PTHR33397:SF5">
    <property type="entry name" value="RNASE YUTE-RELATED"/>
    <property type="match status" value="1"/>
</dbReference>
<dbReference type="InterPro" id="IPR037038">
    <property type="entry name" value="HepT-like_sf"/>
</dbReference>
<dbReference type="PANTHER" id="PTHR33397">
    <property type="entry name" value="UPF0331 PROTEIN YUTE"/>
    <property type="match status" value="1"/>
</dbReference>
<evidence type="ECO:0000313" key="5">
    <source>
        <dbReference type="EMBL" id="SFU39112.1"/>
    </source>
</evidence>
<dbReference type="Gene3D" id="1.20.120.580">
    <property type="entry name" value="bsu32300-like"/>
    <property type="match status" value="1"/>
</dbReference>
<name>A0A1I7FSC0_9BACL</name>
<dbReference type="RefSeq" id="WP_074949033.1">
    <property type="nucleotide sequence ID" value="NZ_FPBV01000001.1"/>
</dbReference>
<evidence type="ECO:0000256" key="4">
    <source>
        <dbReference type="ARBA" id="ARBA00024207"/>
    </source>
</evidence>
<keyword evidence="6" id="KW-1185">Reference proteome</keyword>
<dbReference type="eggNOG" id="COG2445">
    <property type="taxonomic scope" value="Bacteria"/>
</dbReference>
<dbReference type="InterPro" id="IPR052379">
    <property type="entry name" value="Type_VII_TA_RNase"/>
</dbReference>
<organism evidence="5 6">
    <name type="scientific">Alicyclobacillus macrosporangiidus</name>
    <dbReference type="NCBI Taxonomy" id="392015"/>
    <lineage>
        <taxon>Bacteria</taxon>
        <taxon>Bacillati</taxon>
        <taxon>Bacillota</taxon>
        <taxon>Bacilli</taxon>
        <taxon>Bacillales</taxon>
        <taxon>Alicyclobacillaceae</taxon>
        <taxon>Alicyclobacillus</taxon>
    </lineage>
</organism>
<evidence type="ECO:0000256" key="3">
    <source>
        <dbReference type="ARBA" id="ARBA00022801"/>
    </source>
</evidence>
<dbReference type="InterPro" id="IPR008201">
    <property type="entry name" value="HepT-like"/>
</dbReference>
<evidence type="ECO:0000313" key="6">
    <source>
        <dbReference type="Proteomes" id="UP000183508"/>
    </source>
</evidence>